<dbReference type="GO" id="GO:0006783">
    <property type="term" value="P:heme biosynthetic process"/>
    <property type="evidence" value="ECO:0007669"/>
    <property type="project" value="TreeGrafter"/>
</dbReference>
<dbReference type="PANTHER" id="PTHR11557:SF0">
    <property type="entry name" value="PORPHOBILINOGEN DEAMINASE"/>
    <property type="match status" value="1"/>
</dbReference>
<reference evidence="12 13" key="1">
    <citation type="submission" date="2019-03" db="EMBL/GenBank/DDBJ databases">
        <title>Genomic Encyclopedia of Type Strains, Phase IV (KMG-IV): sequencing the most valuable type-strain genomes for metagenomic binning, comparative biology and taxonomic classification.</title>
        <authorList>
            <person name="Goeker M."/>
        </authorList>
    </citation>
    <scope>NUCLEOTIDE SEQUENCE [LARGE SCALE GENOMIC DNA]</scope>
    <source>
        <strain evidence="12 13">DSM 25964</strain>
    </source>
</reference>
<dbReference type="InterPro" id="IPR022418">
    <property type="entry name" value="Porphobilinogen_deaminase_C"/>
</dbReference>
<evidence type="ECO:0000256" key="8">
    <source>
        <dbReference type="ARBA" id="ARBA00048169"/>
    </source>
</evidence>
<dbReference type="NCBIfam" id="TIGR00212">
    <property type="entry name" value="hemC"/>
    <property type="match status" value="1"/>
</dbReference>
<dbReference type="Pfam" id="PF03900">
    <property type="entry name" value="Porphobil_deamC"/>
    <property type="match status" value="1"/>
</dbReference>
<dbReference type="SUPFAM" id="SSF54782">
    <property type="entry name" value="Porphobilinogen deaminase (hydroxymethylbilane synthase), C-terminal domain"/>
    <property type="match status" value="1"/>
</dbReference>
<dbReference type="GO" id="GO:0004418">
    <property type="term" value="F:hydroxymethylbilane synthase activity"/>
    <property type="evidence" value="ECO:0007669"/>
    <property type="project" value="UniProtKB-UniRule"/>
</dbReference>
<dbReference type="EMBL" id="SORI01000001">
    <property type="protein sequence ID" value="TDY64867.1"/>
    <property type="molecule type" value="Genomic_DNA"/>
</dbReference>
<dbReference type="OrthoDB" id="9810298at2"/>
<comment type="catalytic activity">
    <reaction evidence="8">
        <text>4 porphobilinogen + H2O = hydroxymethylbilane + 4 NH4(+)</text>
        <dbReference type="Rhea" id="RHEA:13185"/>
        <dbReference type="ChEBI" id="CHEBI:15377"/>
        <dbReference type="ChEBI" id="CHEBI:28938"/>
        <dbReference type="ChEBI" id="CHEBI:57845"/>
        <dbReference type="ChEBI" id="CHEBI:58126"/>
        <dbReference type="EC" id="2.5.1.61"/>
    </reaction>
</comment>
<dbReference type="PANTHER" id="PTHR11557">
    <property type="entry name" value="PORPHOBILINOGEN DEAMINASE"/>
    <property type="match status" value="1"/>
</dbReference>
<accession>A0A4R8MJP5</accession>
<dbReference type="Pfam" id="PF01379">
    <property type="entry name" value="Porphobil_deam"/>
    <property type="match status" value="1"/>
</dbReference>
<evidence type="ECO:0000256" key="5">
    <source>
        <dbReference type="ARBA" id="ARBA00012655"/>
    </source>
</evidence>
<evidence type="ECO:0000313" key="12">
    <source>
        <dbReference type="EMBL" id="TDY64867.1"/>
    </source>
</evidence>
<dbReference type="PRINTS" id="PR00151">
    <property type="entry name" value="PORPHBDMNASE"/>
</dbReference>
<dbReference type="AlphaFoldDB" id="A0A4R8MJP5"/>
<evidence type="ECO:0000256" key="9">
    <source>
        <dbReference type="NCBIfam" id="TIGR00212"/>
    </source>
</evidence>
<feature type="domain" description="Porphobilinogen deaminase N-terminal" evidence="10">
    <location>
        <begin position="3"/>
        <end position="195"/>
    </location>
</feature>
<comment type="cofactor">
    <cofactor evidence="1">
        <name>dipyrromethane</name>
        <dbReference type="ChEBI" id="CHEBI:60342"/>
    </cofactor>
</comment>
<dbReference type="SUPFAM" id="SSF53850">
    <property type="entry name" value="Periplasmic binding protein-like II"/>
    <property type="match status" value="1"/>
</dbReference>
<dbReference type="Gene3D" id="3.40.190.10">
    <property type="entry name" value="Periplasmic binding protein-like II"/>
    <property type="match status" value="2"/>
</dbReference>
<dbReference type="PROSITE" id="PS00533">
    <property type="entry name" value="PORPHOBILINOGEN_DEAM"/>
    <property type="match status" value="1"/>
</dbReference>
<dbReference type="Proteomes" id="UP000295066">
    <property type="component" value="Unassembled WGS sequence"/>
</dbReference>
<protein>
    <recommendedName>
        <fullName evidence="5 9">Hydroxymethylbilane synthase</fullName>
        <ecNumber evidence="5 9">2.5.1.61</ecNumber>
    </recommendedName>
</protein>
<feature type="domain" description="Porphobilinogen deaminase C-terminal" evidence="11">
    <location>
        <begin position="214"/>
        <end position="286"/>
    </location>
</feature>
<dbReference type="InterPro" id="IPR036803">
    <property type="entry name" value="Porphobilinogen_deaminase_C_sf"/>
</dbReference>
<dbReference type="FunFam" id="3.40.190.10:FF:000005">
    <property type="entry name" value="Porphobilinogen deaminase"/>
    <property type="match status" value="1"/>
</dbReference>
<comment type="subunit">
    <text evidence="4">Monomer.</text>
</comment>
<dbReference type="InterPro" id="IPR022419">
    <property type="entry name" value="Porphobilin_deaminase_cofac_BS"/>
</dbReference>
<dbReference type="Gene3D" id="3.30.160.40">
    <property type="entry name" value="Porphobilinogen deaminase, C-terminal domain"/>
    <property type="match status" value="1"/>
</dbReference>
<organism evidence="12 13">
    <name type="scientific">Aminivibrio pyruvatiphilus</name>
    <dbReference type="NCBI Taxonomy" id="1005740"/>
    <lineage>
        <taxon>Bacteria</taxon>
        <taxon>Thermotogati</taxon>
        <taxon>Synergistota</taxon>
        <taxon>Synergistia</taxon>
        <taxon>Synergistales</taxon>
        <taxon>Aminobacteriaceae</taxon>
        <taxon>Aminivibrio</taxon>
    </lineage>
</organism>
<evidence type="ECO:0000259" key="11">
    <source>
        <dbReference type="Pfam" id="PF03900"/>
    </source>
</evidence>
<evidence type="ECO:0000256" key="1">
    <source>
        <dbReference type="ARBA" id="ARBA00001916"/>
    </source>
</evidence>
<keyword evidence="13" id="KW-1185">Reference proteome</keyword>
<evidence type="ECO:0000256" key="7">
    <source>
        <dbReference type="ARBA" id="ARBA00023244"/>
    </source>
</evidence>
<gene>
    <name evidence="12" type="ORF">C8D99_10112</name>
</gene>
<evidence type="ECO:0000256" key="2">
    <source>
        <dbReference type="ARBA" id="ARBA00002869"/>
    </source>
</evidence>
<evidence type="ECO:0000259" key="10">
    <source>
        <dbReference type="Pfam" id="PF01379"/>
    </source>
</evidence>
<dbReference type="PIRSF" id="PIRSF001438">
    <property type="entry name" value="4pyrrol_synth_OHMeBilane_synth"/>
    <property type="match status" value="1"/>
</dbReference>
<comment type="function">
    <text evidence="2">Tetrapolymerization of the monopyrrole PBG into the hydroxymethylbilane pre-uroporphyrinogen in several discrete steps.</text>
</comment>
<evidence type="ECO:0000313" key="13">
    <source>
        <dbReference type="Proteomes" id="UP000295066"/>
    </source>
</evidence>
<evidence type="ECO:0000256" key="3">
    <source>
        <dbReference type="ARBA" id="ARBA00005638"/>
    </source>
</evidence>
<dbReference type="InterPro" id="IPR000860">
    <property type="entry name" value="HemC"/>
</dbReference>
<evidence type="ECO:0000256" key="6">
    <source>
        <dbReference type="ARBA" id="ARBA00022679"/>
    </source>
</evidence>
<keyword evidence="6" id="KW-0808">Transferase</keyword>
<name>A0A4R8MJP5_9BACT</name>
<dbReference type="RefSeq" id="WP_133955089.1">
    <property type="nucleotide sequence ID" value="NZ_SORI01000001.1"/>
</dbReference>
<sequence>MKLLTRGSALALLQAERMALPLREKGLAVEIVPLSTRGDRDTVSPLCSFGGSGAFSGCIEEALLGGKGDGAVHSLKDVPSCCRDGLEIASVLPRDSAEDVLVARGGFTLETLPEGAVVGTSSPRRKAQLLRVRPGLAVREIRGNLSTRLKKLEDGLYDALVLAAAGLERMGIRPPGAESLPFLPAPCQGIIALEAPLNSPLFSLGRSVAHRETFLCSVAERSLLKTLGVGCHVPFAALARMEGRILVLKAEILDPLGRESVRLSCSCPVTSEEDAVRAGAALGERFRETPPAVRLFAESLAQAEGRP</sequence>
<comment type="similarity">
    <text evidence="3">Belongs to the HMBS family.</text>
</comment>
<dbReference type="InterPro" id="IPR022417">
    <property type="entry name" value="Porphobilin_deaminase_N"/>
</dbReference>
<dbReference type="GO" id="GO:0005737">
    <property type="term" value="C:cytoplasm"/>
    <property type="evidence" value="ECO:0007669"/>
    <property type="project" value="UniProtKB-UniRule"/>
</dbReference>
<evidence type="ECO:0000256" key="4">
    <source>
        <dbReference type="ARBA" id="ARBA00011245"/>
    </source>
</evidence>
<comment type="caution">
    <text evidence="12">The sequence shown here is derived from an EMBL/GenBank/DDBJ whole genome shotgun (WGS) entry which is preliminary data.</text>
</comment>
<dbReference type="EC" id="2.5.1.61" evidence="5 9"/>
<keyword evidence="7" id="KW-0627">Porphyrin biosynthesis</keyword>
<proteinExistence type="inferred from homology"/>